<feature type="signal peptide" evidence="1">
    <location>
        <begin position="1"/>
        <end position="37"/>
    </location>
</feature>
<dbReference type="InterPro" id="IPR001031">
    <property type="entry name" value="Thioesterase"/>
</dbReference>
<protein>
    <recommendedName>
        <fullName evidence="2">Thioesterase domain-containing protein</fullName>
    </recommendedName>
</protein>
<feature type="domain" description="Thioesterase" evidence="2">
    <location>
        <begin position="86"/>
        <end position="137"/>
    </location>
</feature>
<evidence type="ECO:0000256" key="1">
    <source>
        <dbReference type="SAM" id="SignalP"/>
    </source>
</evidence>
<proteinExistence type="predicted"/>
<keyword evidence="4" id="KW-1185">Reference proteome</keyword>
<sequence length="216" mass="23338">MATQMTGFGLHQRWLGRAAALLVAGLLAVTAAAPARAASAASEAPTQVYFIRGFLGIFSTGFDQMAKSLAKDRIKAEVYGHLSGSSVRAKIIREYDRSRRKRPIILVGHSFGGNAVFEVAAKLRKNNIPVALLISVDPTRAGPLSDNVKRYVNYFFPGNGLGSELKPQPGVPKSRIKNIDMRKRVDVAGAGDDHWTVTTNAALAREILKAVKRAAR</sequence>
<evidence type="ECO:0000313" key="3">
    <source>
        <dbReference type="EMBL" id="MCY0095380.1"/>
    </source>
</evidence>
<keyword evidence="1" id="KW-0732">Signal</keyword>
<name>A0ABT3YHK5_9HYPH</name>
<evidence type="ECO:0000259" key="2">
    <source>
        <dbReference type="Pfam" id="PF00975"/>
    </source>
</evidence>
<accession>A0ABT3YHK5</accession>
<dbReference type="InterPro" id="IPR029058">
    <property type="entry name" value="AB_hydrolase_fold"/>
</dbReference>
<feature type="chain" id="PRO_5045525192" description="Thioesterase domain-containing protein" evidence="1">
    <location>
        <begin position="38"/>
        <end position="216"/>
    </location>
</feature>
<dbReference type="Pfam" id="PF00975">
    <property type="entry name" value="Thioesterase"/>
    <property type="match status" value="1"/>
</dbReference>
<dbReference type="Gene3D" id="3.40.50.1820">
    <property type="entry name" value="alpha/beta hydrolase"/>
    <property type="match status" value="1"/>
</dbReference>
<comment type="caution">
    <text evidence="3">The sequence shown here is derived from an EMBL/GenBank/DDBJ whole genome shotgun (WGS) entry which is preliminary data.</text>
</comment>
<evidence type="ECO:0000313" key="4">
    <source>
        <dbReference type="Proteomes" id="UP001081283"/>
    </source>
</evidence>
<gene>
    <name evidence="3" type="ORF">OEG82_15345</name>
</gene>
<reference evidence="3" key="1">
    <citation type="submission" date="2022-10" db="EMBL/GenBank/DDBJ databases">
        <title>Hoeflea sp. J2-29, isolated from marine algae.</title>
        <authorList>
            <person name="Kristyanto S."/>
            <person name="Kim J.M."/>
            <person name="Jeon C.O."/>
        </authorList>
    </citation>
    <scope>NUCLEOTIDE SEQUENCE</scope>
    <source>
        <strain evidence="3">J2-29</strain>
    </source>
</reference>
<dbReference type="RefSeq" id="WP_267613261.1">
    <property type="nucleotide sequence ID" value="NZ_JAOVZQ010000001.1"/>
</dbReference>
<dbReference type="EMBL" id="JAOVZQ010000001">
    <property type="protein sequence ID" value="MCY0095380.1"/>
    <property type="molecule type" value="Genomic_DNA"/>
</dbReference>
<organism evidence="3 4">
    <name type="scientific">Hoeflea ulvae</name>
    <dbReference type="NCBI Taxonomy" id="2983764"/>
    <lineage>
        <taxon>Bacteria</taxon>
        <taxon>Pseudomonadati</taxon>
        <taxon>Pseudomonadota</taxon>
        <taxon>Alphaproteobacteria</taxon>
        <taxon>Hyphomicrobiales</taxon>
        <taxon>Rhizobiaceae</taxon>
        <taxon>Hoeflea</taxon>
    </lineage>
</organism>
<dbReference type="SUPFAM" id="SSF53474">
    <property type="entry name" value="alpha/beta-Hydrolases"/>
    <property type="match status" value="1"/>
</dbReference>
<dbReference type="Proteomes" id="UP001081283">
    <property type="component" value="Unassembled WGS sequence"/>
</dbReference>